<protein>
    <submittedName>
        <fullName evidence="2">Uncharacterized protein</fullName>
    </submittedName>
</protein>
<feature type="compositionally biased region" description="Low complexity" evidence="1">
    <location>
        <begin position="116"/>
        <end position="127"/>
    </location>
</feature>
<gene>
    <name evidence="2" type="ORF">HCBG_07259</name>
</gene>
<feature type="region of interest" description="Disordered" evidence="1">
    <location>
        <begin position="616"/>
        <end position="643"/>
    </location>
</feature>
<sequence length="643" mass="71901">METHTLSELLQKLSPSTVLGSEALLQAFHEFFLRGCPEQCWKLIPTQYRPSNNANFLISQLPPTQSPSQDQLIRRLPSIRPAAQLSTTSSLISSNLHGQLYQQQAGIENQQYPTTSSSLLSSSSISSNPYHPTSGRWLSPCPTSSSTPFNPRAGVNQSNTLGSPSPPVSQSSPPFKKRRRNVAVDKQDKRLVTGKWLKLKAAFKDKPLPTISFKEILTPESLIDSNLPKGPRLYKFITTAAKNIANQIVALRLSLIYSVHEIDSHSKYVCGKKLKTGAYEQVSKEWDCSLACVRLCERRGKSYTRLIQEAGPPIIFELDNDVSSLCENSCLTDDQRKLFIQWLLLQSKENRFAKCISAAKIILEGLITYGYTYPELRTTQSRLLSVLRVYLSWEDDGTIRPKDHTSTNDPAHQTSVNHLGTSNQIENRHRTVDVTTNATFSTSSISDLASARRVEPDQNKMVDPSTVELPADYQRNLLEDTAQNAVDRCFSPSLQLVRTTSTAETYMPYTDYWAAQPDDISTSTAETYMPYTDYWAAQPDDISTSTAETYMPYTDYWAAQPDDISTSPTETYMPCTDYWATQSGGLDTETHMFDTQLLTTTASQPQLNTVNIRGYGSVHSHGHNNQSLQSHHTSSFRPEACNA</sequence>
<evidence type="ECO:0000313" key="2">
    <source>
        <dbReference type="EMBL" id="EEH04618.1"/>
    </source>
</evidence>
<dbReference type="VEuPathDB" id="FungiDB:I7I50_09610"/>
<evidence type="ECO:0000313" key="3">
    <source>
        <dbReference type="Proteomes" id="UP000001631"/>
    </source>
</evidence>
<dbReference type="AlphaFoldDB" id="C0NVS9"/>
<name>C0NVS9_AJECG</name>
<reference evidence="2" key="1">
    <citation type="submission" date="2009-02" db="EMBL/GenBank/DDBJ databases">
        <title>The Genome Sequence of Ajellomyces capsulatus strain G186AR.</title>
        <authorList>
            <consortium name="The Broad Institute Genome Sequencing Platform"/>
            <person name="Champion M."/>
            <person name="Cuomo C."/>
            <person name="Ma L.-J."/>
            <person name="Henn M.R."/>
            <person name="Sil A."/>
            <person name="Goldman B."/>
            <person name="Young S.K."/>
            <person name="Kodira C.D."/>
            <person name="Zeng Q."/>
            <person name="Koehrsen M."/>
            <person name="Alvarado L."/>
            <person name="Berlin A."/>
            <person name="Borenstein D."/>
            <person name="Chen Z."/>
            <person name="Engels R."/>
            <person name="Freedman E."/>
            <person name="Gellesch M."/>
            <person name="Goldberg J."/>
            <person name="Griggs A."/>
            <person name="Gujja S."/>
            <person name="Heiman D."/>
            <person name="Hepburn T."/>
            <person name="Howarth C."/>
            <person name="Jen D."/>
            <person name="Larson L."/>
            <person name="Lewis B."/>
            <person name="Mehta T."/>
            <person name="Park D."/>
            <person name="Pearson M."/>
            <person name="Roberts A."/>
            <person name="Saif S."/>
            <person name="Shea T."/>
            <person name="Shenoy N."/>
            <person name="Sisk P."/>
            <person name="Stolte C."/>
            <person name="Sykes S."/>
            <person name="Walk T."/>
            <person name="White J."/>
            <person name="Yandava C."/>
            <person name="Klein B."/>
            <person name="McEwen J.G."/>
            <person name="Puccia R."/>
            <person name="Goldman G.H."/>
            <person name="Felipe M.S."/>
            <person name="Nino-Vega G."/>
            <person name="San-Blas G."/>
            <person name="Taylor J."/>
            <person name="Mendoza L."/>
            <person name="Galagan J."/>
            <person name="Nusbaum C."/>
            <person name="Birren B."/>
        </authorList>
    </citation>
    <scope>NUCLEOTIDE SEQUENCE</scope>
    <source>
        <strain evidence="2">G186AR</strain>
    </source>
</reference>
<dbReference type="VEuPathDB" id="FungiDB:I7I50_04637"/>
<keyword evidence="3" id="KW-1185">Reference proteome</keyword>
<feature type="compositionally biased region" description="Polar residues" evidence="1">
    <location>
        <begin position="623"/>
        <end position="636"/>
    </location>
</feature>
<evidence type="ECO:0000256" key="1">
    <source>
        <dbReference type="SAM" id="MobiDB-lite"/>
    </source>
</evidence>
<feature type="region of interest" description="Disordered" evidence="1">
    <location>
        <begin position="399"/>
        <end position="427"/>
    </location>
</feature>
<dbReference type="Proteomes" id="UP000001631">
    <property type="component" value="Unassembled WGS sequence"/>
</dbReference>
<dbReference type="RefSeq" id="XP_045285099.1">
    <property type="nucleotide sequence ID" value="XM_045434308.1"/>
</dbReference>
<organism evidence="2 3">
    <name type="scientific">Ajellomyces capsulatus (strain G186AR / H82 / ATCC MYA-2454 / RMSCC 2432)</name>
    <name type="common">Darling's disease fungus</name>
    <name type="synonym">Histoplasma capsulatum</name>
    <dbReference type="NCBI Taxonomy" id="447093"/>
    <lineage>
        <taxon>Eukaryota</taxon>
        <taxon>Fungi</taxon>
        <taxon>Dikarya</taxon>
        <taxon>Ascomycota</taxon>
        <taxon>Pezizomycotina</taxon>
        <taxon>Eurotiomycetes</taxon>
        <taxon>Eurotiomycetidae</taxon>
        <taxon>Onygenales</taxon>
        <taxon>Ajellomycetaceae</taxon>
        <taxon>Histoplasma</taxon>
    </lineage>
</organism>
<dbReference type="HOGENOM" id="CLU_028536_0_0_1"/>
<accession>C0NVS9</accession>
<proteinExistence type="predicted"/>
<feature type="compositionally biased region" description="Polar residues" evidence="1">
    <location>
        <begin position="407"/>
        <end position="425"/>
    </location>
</feature>
<dbReference type="InParanoid" id="C0NVS9"/>
<dbReference type="STRING" id="447093.C0NVS9"/>
<dbReference type="GeneID" id="69040275"/>
<feature type="region of interest" description="Disordered" evidence="1">
    <location>
        <begin position="112"/>
        <end position="184"/>
    </location>
</feature>
<feature type="compositionally biased region" description="Polar residues" evidence="1">
    <location>
        <begin position="141"/>
        <end position="162"/>
    </location>
</feature>
<dbReference type="EMBL" id="GG663373">
    <property type="protein sequence ID" value="EEH04618.1"/>
    <property type="molecule type" value="Genomic_DNA"/>
</dbReference>